<dbReference type="OMA" id="SCDRASC"/>
<dbReference type="AlphaFoldDB" id="R7T383"/>
<dbReference type="STRING" id="283909.R7T383"/>
<keyword evidence="2" id="KW-1133">Transmembrane helix</keyword>
<dbReference type="OrthoDB" id="414075at2759"/>
<evidence type="ECO:0000313" key="3">
    <source>
        <dbReference type="EMBL" id="ELT87068.1"/>
    </source>
</evidence>
<dbReference type="InterPro" id="IPR012337">
    <property type="entry name" value="RNaseH-like_sf"/>
</dbReference>
<dbReference type="GO" id="GO:0000289">
    <property type="term" value="P:nuclear-transcribed mRNA poly(A) tail shortening"/>
    <property type="evidence" value="ECO:0007669"/>
    <property type="project" value="TreeGrafter"/>
</dbReference>
<evidence type="ECO:0000256" key="2">
    <source>
        <dbReference type="SAM" id="Phobius"/>
    </source>
</evidence>
<accession>R7T383</accession>
<evidence type="ECO:0000313" key="5">
    <source>
        <dbReference type="Proteomes" id="UP000014760"/>
    </source>
</evidence>
<gene>
    <name evidence="3" type="ORF">CAPTEDRAFT_222843</name>
</gene>
<evidence type="ECO:0000256" key="1">
    <source>
        <dbReference type="ARBA" id="ARBA00008372"/>
    </source>
</evidence>
<keyword evidence="2" id="KW-0472">Membrane</keyword>
<dbReference type="GO" id="GO:1990432">
    <property type="term" value="P:siRNA 3'-end processing"/>
    <property type="evidence" value="ECO:0007669"/>
    <property type="project" value="TreeGrafter"/>
</dbReference>
<comment type="similarity">
    <text evidence="1">Belongs to the CAF1 family.</text>
</comment>
<dbReference type="GO" id="GO:1990431">
    <property type="term" value="P:priRNA 3'-end processing"/>
    <property type="evidence" value="ECO:0007669"/>
    <property type="project" value="TreeGrafter"/>
</dbReference>
<reference evidence="3 5" key="2">
    <citation type="journal article" date="2013" name="Nature">
        <title>Insights into bilaterian evolution from three spiralian genomes.</title>
        <authorList>
            <person name="Simakov O."/>
            <person name="Marletaz F."/>
            <person name="Cho S.J."/>
            <person name="Edsinger-Gonzales E."/>
            <person name="Havlak P."/>
            <person name="Hellsten U."/>
            <person name="Kuo D.H."/>
            <person name="Larsson T."/>
            <person name="Lv J."/>
            <person name="Arendt D."/>
            <person name="Savage R."/>
            <person name="Osoegawa K."/>
            <person name="de Jong P."/>
            <person name="Grimwood J."/>
            <person name="Chapman J.A."/>
            <person name="Shapiro H."/>
            <person name="Aerts A."/>
            <person name="Otillar R.P."/>
            <person name="Terry A.Y."/>
            <person name="Boore J.L."/>
            <person name="Grigoriev I.V."/>
            <person name="Lindberg D.R."/>
            <person name="Seaver E.C."/>
            <person name="Weisblat D.A."/>
            <person name="Putnam N.H."/>
            <person name="Rokhsar D.S."/>
        </authorList>
    </citation>
    <scope>NUCLEOTIDE SEQUENCE</scope>
    <source>
        <strain evidence="3 5">I ESC-2004</strain>
    </source>
</reference>
<evidence type="ECO:0000313" key="4">
    <source>
        <dbReference type="EnsemblMetazoa" id="CapteP222843"/>
    </source>
</evidence>
<dbReference type="InterPro" id="IPR006941">
    <property type="entry name" value="RNase_CAF1"/>
</dbReference>
<dbReference type="Pfam" id="PF04857">
    <property type="entry name" value="CAF1"/>
    <property type="match status" value="1"/>
</dbReference>
<reference evidence="4" key="3">
    <citation type="submission" date="2015-06" db="UniProtKB">
        <authorList>
            <consortium name="EnsemblMetazoa"/>
        </authorList>
    </citation>
    <scope>IDENTIFICATION</scope>
</reference>
<organism evidence="3">
    <name type="scientific">Capitella teleta</name>
    <name type="common">Polychaete worm</name>
    <dbReference type="NCBI Taxonomy" id="283909"/>
    <lineage>
        <taxon>Eukaryota</taxon>
        <taxon>Metazoa</taxon>
        <taxon>Spiralia</taxon>
        <taxon>Lophotrochozoa</taxon>
        <taxon>Annelida</taxon>
        <taxon>Polychaeta</taxon>
        <taxon>Sedentaria</taxon>
        <taxon>Scolecida</taxon>
        <taxon>Capitellidae</taxon>
        <taxon>Capitella</taxon>
    </lineage>
</organism>
<dbReference type="GO" id="GO:0003723">
    <property type="term" value="F:RNA binding"/>
    <property type="evidence" value="ECO:0007669"/>
    <property type="project" value="TreeGrafter"/>
</dbReference>
<keyword evidence="5" id="KW-1185">Reference proteome</keyword>
<keyword evidence="2" id="KW-0812">Transmembrane</keyword>
<protein>
    <submittedName>
        <fullName evidence="3 4">Uncharacterized protein</fullName>
    </submittedName>
</protein>
<dbReference type="HOGENOM" id="CLU_018030_2_0_1"/>
<reference evidence="5" key="1">
    <citation type="submission" date="2012-12" db="EMBL/GenBank/DDBJ databases">
        <authorList>
            <person name="Hellsten U."/>
            <person name="Grimwood J."/>
            <person name="Chapman J.A."/>
            <person name="Shapiro H."/>
            <person name="Aerts A."/>
            <person name="Otillar R.P."/>
            <person name="Terry A.Y."/>
            <person name="Boore J.L."/>
            <person name="Simakov O."/>
            <person name="Marletaz F."/>
            <person name="Cho S.-J."/>
            <person name="Edsinger-Gonzales E."/>
            <person name="Havlak P."/>
            <person name="Kuo D.-H."/>
            <person name="Larsson T."/>
            <person name="Lv J."/>
            <person name="Arendt D."/>
            <person name="Savage R."/>
            <person name="Osoegawa K."/>
            <person name="de Jong P."/>
            <person name="Lindberg D.R."/>
            <person name="Seaver E.C."/>
            <person name="Weisblat D.A."/>
            <person name="Putnam N.H."/>
            <person name="Grigoriev I.V."/>
            <person name="Rokhsar D.S."/>
        </authorList>
    </citation>
    <scope>NUCLEOTIDE SEQUENCE</scope>
    <source>
        <strain evidence="5">I ESC-2004</strain>
    </source>
</reference>
<dbReference type="GO" id="GO:0005634">
    <property type="term" value="C:nucleus"/>
    <property type="evidence" value="ECO:0007669"/>
    <property type="project" value="TreeGrafter"/>
</dbReference>
<dbReference type="EnsemblMetazoa" id="CapteT222843">
    <property type="protein sequence ID" value="CapteP222843"/>
    <property type="gene ID" value="CapteG222843"/>
</dbReference>
<name>R7T383_CAPTE</name>
<dbReference type="GO" id="GO:0000175">
    <property type="term" value="F:3'-5'-RNA exonuclease activity"/>
    <property type="evidence" value="ECO:0007669"/>
    <property type="project" value="TreeGrafter"/>
</dbReference>
<dbReference type="EMBL" id="KB312525">
    <property type="protein sequence ID" value="ELT87068.1"/>
    <property type="molecule type" value="Genomic_DNA"/>
</dbReference>
<dbReference type="InterPro" id="IPR051181">
    <property type="entry name" value="CAF1_poly(A)_ribonucleases"/>
</dbReference>
<dbReference type="PANTHER" id="PTHR15092:SF22">
    <property type="entry name" value="POLY(A)-SPECIFIC RIBONUCLEASE PNLDC1"/>
    <property type="match status" value="1"/>
</dbReference>
<sequence>MKGAGWVLLIGLEAMKWAGWVIHQSGSDERGGAGSFIGLEVMKGAGWVLLIGLEAMNNFNEFLPLIEKSIFEADFVAIDCEFTGLHLPGEGPSLFDSGADRYAKLRRAVQAFMPSQIGISAFVRDKNSLYYAKYCVDLSVSLAYFSPHISPFLARYEAHTYNFFIFPLSFGPIDVQFSCQFVYEGISVLNEEQEKTLSKHLRENELFSGLIRDVDESSLQSVCLQVTNWLNQSPKESEFFFTIPPELPEYIIIKELRQRFSNIWITAEKGKILVQRVTTDERIKMEEDSKQAEEKKITKKMLGFTQVFRSLIKSKKPLIGHNCFTDLLFLYEKCYQPLPESYLTYKAKLHTLFPIIYDTKSISSGLRKTFDSEGYFNDSKLSKLFENLTGAKTPMLTLCNPEVNHHPLSSRYKTEMLYHEAGFDAYMTGLVFLQTAHIVHYEAYRHLSSEMKAPSFHQYSVALKQYVNEINLIRASVQCIRLGGDDPPVSRPHWLHVTYLHSPMHPNQLACLLSAHGAVDVQADSHWSALVAVPNFTCGKAILKAYKQDNTLRITRYIAWKHNPVVTGCLGVGLIVSTSLCVWVVYSTLK</sequence>
<proteinExistence type="inferred from homology"/>
<dbReference type="PANTHER" id="PTHR15092">
    <property type="entry name" value="POLY A -SPECIFIC RIBONUCLEASE/TARGET OF EGR1, MEMBER 1"/>
    <property type="match status" value="1"/>
</dbReference>
<dbReference type="GO" id="GO:0005783">
    <property type="term" value="C:endoplasmic reticulum"/>
    <property type="evidence" value="ECO:0007669"/>
    <property type="project" value="TreeGrafter"/>
</dbReference>
<feature type="transmembrane region" description="Helical" evidence="2">
    <location>
        <begin position="565"/>
        <end position="586"/>
    </location>
</feature>
<dbReference type="Proteomes" id="UP000014760">
    <property type="component" value="Unassembled WGS sequence"/>
</dbReference>
<dbReference type="InterPro" id="IPR036397">
    <property type="entry name" value="RNaseH_sf"/>
</dbReference>
<dbReference type="Gene3D" id="3.30.420.10">
    <property type="entry name" value="Ribonuclease H-like superfamily/Ribonuclease H"/>
    <property type="match status" value="2"/>
</dbReference>
<dbReference type="SUPFAM" id="SSF53098">
    <property type="entry name" value="Ribonuclease H-like"/>
    <property type="match status" value="1"/>
</dbReference>
<dbReference type="EMBL" id="AMQN01003698">
    <property type="status" value="NOT_ANNOTATED_CDS"/>
    <property type="molecule type" value="Genomic_DNA"/>
</dbReference>